<dbReference type="PANTHER" id="PTHR33337">
    <property type="entry name" value="GFA DOMAIN-CONTAINING PROTEIN"/>
    <property type="match status" value="1"/>
</dbReference>
<evidence type="ECO:0000313" key="7">
    <source>
        <dbReference type="Proteomes" id="UP000030653"/>
    </source>
</evidence>
<dbReference type="EMBL" id="JH795868">
    <property type="protein sequence ID" value="EJT99790.1"/>
    <property type="molecule type" value="Genomic_DNA"/>
</dbReference>
<dbReference type="GeneID" id="63688280"/>
<feature type="non-terminal residue" evidence="6">
    <location>
        <position position="1"/>
    </location>
</feature>
<dbReference type="Proteomes" id="UP000030653">
    <property type="component" value="Unassembled WGS sequence"/>
</dbReference>
<dbReference type="PROSITE" id="PS51891">
    <property type="entry name" value="CENP_V_GFA"/>
    <property type="match status" value="1"/>
</dbReference>
<feature type="domain" description="CENP-V/GFA" evidence="5">
    <location>
        <begin position="4"/>
        <end position="115"/>
    </location>
</feature>
<dbReference type="GO" id="GO:0016846">
    <property type="term" value="F:carbon-sulfur lyase activity"/>
    <property type="evidence" value="ECO:0007669"/>
    <property type="project" value="InterPro"/>
</dbReference>
<evidence type="ECO:0000256" key="1">
    <source>
        <dbReference type="ARBA" id="ARBA00005495"/>
    </source>
</evidence>
<comment type="similarity">
    <text evidence="1">Belongs to the Gfa family.</text>
</comment>
<dbReference type="AlphaFoldDB" id="M5FRK6"/>
<protein>
    <submittedName>
        <fullName evidence="6">DUF636 domain protein</fullName>
    </submittedName>
</protein>
<dbReference type="Pfam" id="PF04828">
    <property type="entry name" value="GFA"/>
    <property type="match status" value="1"/>
</dbReference>
<sequence>MPTYKGGCYCGQIRYEFSLNSLDEARTSICHCKNCRKFTGGESGITTKIPKEAFTLTKGTPTPHIMDNGSGTNIHREFCGTCGGPILEYGEPVAEKHRYVFWGTLDEPEALSPKGEFFCKNRAGWMPEVPNVFHMREIKE</sequence>
<evidence type="ECO:0000259" key="5">
    <source>
        <dbReference type="PROSITE" id="PS51891"/>
    </source>
</evidence>
<dbReference type="OMA" id="RYICVGS"/>
<accession>M5FRK6</accession>
<organism evidence="6 7">
    <name type="scientific">Dacryopinax primogenitus (strain DJM 731)</name>
    <name type="common">Brown rot fungus</name>
    <dbReference type="NCBI Taxonomy" id="1858805"/>
    <lineage>
        <taxon>Eukaryota</taxon>
        <taxon>Fungi</taxon>
        <taxon>Dikarya</taxon>
        <taxon>Basidiomycota</taxon>
        <taxon>Agaricomycotina</taxon>
        <taxon>Dacrymycetes</taxon>
        <taxon>Dacrymycetales</taxon>
        <taxon>Dacrymycetaceae</taxon>
        <taxon>Dacryopinax</taxon>
    </lineage>
</organism>
<keyword evidence="7" id="KW-1185">Reference proteome</keyword>
<evidence type="ECO:0000256" key="2">
    <source>
        <dbReference type="ARBA" id="ARBA00022723"/>
    </source>
</evidence>
<dbReference type="InterPro" id="IPR011057">
    <property type="entry name" value="Mss4-like_sf"/>
</dbReference>
<evidence type="ECO:0000313" key="6">
    <source>
        <dbReference type="EMBL" id="EJT99790.1"/>
    </source>
</evidence>
<dbReference type="Gene3D" id="3.90.1590.10">
    <property type="entry name" value="glutathione-dependent formaldehyde- activating enzyme (gfa)"/>
    <property type="match status" value="1"/>
</dbReference>
<gene>
    <name evidence="6" type="ORF">DACRYDRAFT_23377</name>
</gene>
<keyword evidence="2" id="KW-0479">Metal-binding</keyword>
<keyword evidence="4" id="KW-0456">Lyase</keyword>
<proteinExistence type="inferred from homology"/>
<dbReference type="InterPro" id="IPR006913">
    <property type="entry name" value="CENP-V/GFA"/>
</dbReference>
<dbReference type="GO" id="GO:0046872">
    <property type="term" value="F:metal ion binding"/>
    <property type="evidence" value="ECO:0007669"/>
    <property type="project" value="UniProtKB-KW"/>
</dbReference>
<dbReference type="SUPFAM" id="SSF51316">
    <property type="entry name" value="Mss4-like"/>
    <property type="match status" value="1"/>
</dbReference>
<evidence type="ECO:0000256" key="3">
    <source>
        <dbReference type="ARBA" id="ARBA00022833"/>
    </source>
</evidence>
<dbReference type="OrthoDB" id="9985472at2759"/>
<name>M5FRK6_DACPD</name>
<dbReference type="STRING" id="1858805.M5FRK6"/>
<dbReference type="RefSeq" id="XP_040626688.1">
    <property type="nucleotide sequence ID" value="XM_040773218.1"/>
</dbReference>
<evidence type="ECO:0000256" key="4">
    <source>
        <dbReference type="ARBA" id="ARBA00023239"/>
    </source>
</evidence>
<reference evidence="6 7" key="1">
    <citation type="journal article" date="2012" name="Science">
        <title>The Paleozoic origin of enzymatic lignin decomposition reconstructed from 31 fungal genomes.</title>
        <authorList>
            <person name="Floudas D."/>
            <person name="Binder M."/>
            <person name="Riley R."/>
            <person name="Barry K."/>
            <person name="Blanchette R.A."/>
            <person name="Henrissat B."/>
            <person name="Martinez A.T."/>
            <person name="Otillar R."/>
            <person name="Spatafora J.W."/>
            <person name="Yadav J.S."/>
            <person name="Aerts A."/>
            <person name="Benoit I."/>
            <person name="Boyd A."/>
            <person name="Carlson A."/>
            <person name="Copeland A."/>
            <person name="Coutinho P.M."/>
            <person name="de Vries R.P."/>
            <person name="Ferreira P."/>
            <person name="Findley K."/>
            <person name="Foster B."/>
            <person name="Gaskell J."/>
            <person name="Glotzer D."/>
            <person name="Gorecki P."/>
            <person name="Heitman J."/>
            <person name="Hesse C."/>
            <person name="Hori C."/>
            <person name="Igarashi K."/>
            <person name="Jurgens J.A."/>
            <person name="Kallen N."/>
            <person name="Kersten P."/>
            <person name="Kohler A."/>
            <person name="Kuees U."/>
            <person name="Kumar T.K.A."/>
            <person name="Kuo A."/>
            <person name="LaButti K."/>
            <person name="Larrondo L.F."/>
            <person name="Lindquist E."/>
            <person name="Ling A."/>
            <person name="Lombard V."/>
            <person name="Lucas S."/>
            <person name="Lundell T."/>
            <person name="Martin R."/>
            <person name="McLaughlin D.J."/>
            <person name="Morgenstern I."/>
            <person name="Morin E."/>
            <person name="Murat C."/>
            <person name="Nagy L.G."/>
            <person name="Nolan M."/>
            <person name="Ohm R.A."/>
            <person name="Patyshakuliyeva A."/>
            <person name="Rokas A."/>
            <person name="Ruiz-Duenas F.J."/>
            <person name="Sabat G."/>
            <person name="Salamov A."/>
            <person name="Samejima M."/>
            <person name="Schmutz J."/>
            <person name="Slot J.C."/>
            <person name="St John F."/>
            <person name="Stenlid J."/>
            <person name="Sun H."/>
            <person name="Sun S."/>
            <person name="Syed K."/>
            <person name="Tsang A."/>
            <person name="Wiebenga A."/>
            <person name="Young D."/>
            <person name="Pisabarro A."/>
            <person name="Eastwood D.C."/>
            <person name="Martin F."/>
            <person name="Cullen D."/>
            <person name="Grigoriev I.V."/>
            <person name="Hibbett D.S."/>
        </authorList>
    </citation>
    <scope>NUCLEOTIDE SEQUENCE [LARGE SCALE GENOMIC DNA]</scope>
    <source>
        <strain evidence="6 7">DJM-731 SS1</strain>
    </source>
</reference>
<dbReference type="PANTHER" id="PTHR33337:SF40">
    <property type="entry name" value="CENP-V_GFA DOMAIN-CONTAINING PROTEIN-RELATED"/>
    <property type="match status" value="1"/>
</dbReference>
<keyword evidence="3" id="KW-0862">Zinc</keyword>
<dbReference type="HOGENOM" id="CLU_055491_3_1_1"/>